<evidence type="ECO:0000256" key="1">
    <source>
        <dbReference type="ARBA" id="ARBA00001933"/>
    </source>
</evidence>
<keyword evidence="7" id="KW-1185">Reference proteome</keyword>
<dbReference type="Gene3D" id="3.20.20.10">
    <property type="entry name" value="Alanine racemase"/>
    <property type="match status" value="1"/>
</dbReference>
<comment type="similarity">
    <text evidence="4">Belongs to the alanine racemase family.</text>
</comment>
<evidence type="ECO:0000256" key="3">
    <source>
        <dbReference type="ARBA" id="ARBA00023235"/>
    </source>
</evidence>
<dbReference type="InterPro" id="IPR001608">
    <property type="entry name" value="Ala_racemase_N"/>
</dbReference>
<dbReference type="InterPro" id="IPR011079">
    <property type="entry name" value="Ala_racemase_C"/>
</dbReference>
<feature type="domain" description="Alanine racemase C-terminal" evidence="5">
    <location>
        <begin position="241"/>
        <end position="368"/>
    </location>
</feature>
<dbReference type="InterPro" id="IPR009006">
    <property type="entry name" value="Ala_racemase/Decarboxylase_C"/>
</dbReference>
<dbReference type="HAMAP" id="MF_01201">
    <property type="entry name" value="Ala_racemase"/>
    <property type="match status" value="1"/>
</dbReference>
<evidence type="ECO:0000256" key="2">
    <source>
        <dbReference type="ARBA" id="ARBA00022898"/>
    </source>
</evidence>
<keyword evidence="3 4" id="KW-0413">Isomerase</keyword>
<name>A0ABM8G9W9_9MICO</name>
<dbReference type="EMBL" id="AP027731">
    <property type="protein sequence ID" value="BDZ44991.1"/>
    <property type="molecule type" value="Genomic_DNA"/>
</dbReference>
<feature type="active site" description="Proton acceptor; specific for L-alanine" evidence="4">
    <location>
        <position position="262"/>
    </location>
</feature>
<dbReference type="PANTHER" id="PTHR30511:SF0">
    <property type="entry name" value="ALANINE RACEMASE, CATABOLIC-RELATED"/>
    <property type="match status" value="1"/>
</dbReference>
<feature type="modified residue" description="N6-(pyridoxal phosphate)lysine" evidence="4">
    <location>
        <position position="36"/>
    </location>
</feature>
<dbReference type="EC" id="5.1.1.1" evidence="4"/>
<dbReference type="Pfam" id="PF01168">
    <property type="entry name" value="Ala_racemase_N"/>
    <property type="match status" value="1"/>
</dbReference>
<comment type="cofactor">
    <cofactor evidence="1 4">
        <name>pyridoxal 5'-phosphate</name>
        <dbReference type="ChEBI" id="CHEBI:597326"/>
    </cofactor>
</comment>
<evidence type="ECO:0000259" key="5">
    <source>
        <dbReference type="SMART" id="SM01005"/>
    </source>
</evidence>
<evidence type="ECO:0000313" key="6">
    <source>
        <dbReference type="EMBL" id="BDZ44991.1"/>
    </source>
</evidence>
<organism evidence="6 7">
    <name type="scientific">Naasia aerilata</name>
    <dbReference type="NCBI Taxonomy" id="1162966"/>
    <lineage>
        <taxon>Bacteria</taxon>
        <taxon>Bacillati</taxon>
        <taxon>Actinomycetota</taxon>
        <taxon>Actinomycetes</taxon>
        <taxon>Micrococcales</taxon>
        <taxon>Microbacteriaceae</taxon>
        <taxon>Naasia</taxon>
    </lineage>
</organism>
<gene>
    <name evidence="6" type="ORF">GCM10025866_09000</name>
</gene>
<comment type="catalytic activity">
    <reaction evidence="4">
        <text>L-alanine = D-alanine</text>
        <dbReference type="Rhea" id="RHEA:20249"/>
        <dbReference type="ChEBI" id="CHEBI:57416"/>
        <dbReference type="ChEBI" id="CHEBI:57972"/>
        <dbReference type="EC" id="5.1.1.1"/>
    </reaction>
</comment>
<dbReference type="SMART" id="SM01005">
    <property type="entry name" value="Ala_racemase_C"/>
    <property type="match status" value="1"/>
</dbReference>
<dbReference type="PANTHER" id="PTHR30511">
    <property type="entry name" value="ALANINE RACEMASE"/>
    <property type="match status" value="1"/>
</dbReference>
<dbReference type="PROSITE" id="PS00395">
    <property type="entry name" value="ALANINE_RACEMASE"/>
    <property type="match status" value="1"/>
</dbReference>
<feature type="binding site" evidence="4">
    <location>
        <position position="310"/>
    </location>
    <ligand>
        <name>substrate</name>
    </ligand>
</feature>
<dbReference type="SUPFAM" id="SSF50621">
    <property type="entry name" value="Alanine racemase C-terminal domain-like"/>
    <property type="match status" value="1"/>
</dbReference>
<feature type="binding site" evidence="4">
    <location>
        <position position="132"/>
    </location>
    <ligand>
        <name>substrate</name>
    </ligand>
</feature>
<dbReference type="RefSeq" id="WP_286278390.1">
    <property type="nucleotide sequence ID" value="NZ_AP027731.1"/>
</dbReference>
<dbReference type="NCBIfam" id="TIGR00492">
    <property type="entry name" value="alr"/>
    <property type="match status" value="1"/>
</dbReference>
<proteinExistence type="inferred from homology"/>
<evidence type="ECO:0000313" key="7">
    <source>
        <dbReference type="Proteomes" id="UP001321498"/>
    </source>
</evidence>
<dbReference type="Proteomes" id="UP001321498">
    <property type="component" value="Chromosome"/>
</dbReference>
<dbReference type="CDD" id="cd00430">
    <property type="entry name" value="PLPDE_III_AR"/>
    <property type="match status" value="1"/>
</dbReference>
<reference evidence="7" key="1">
    <citation type="journal article" date="2019" name="Int. J. Syst. Evol. Microbiol.">
        <title>The Global Catalogue of Microorganisms (GCM) 10K type strain sequencing project: providing services to taxonomists for standard genome sequencing and annotation.</title>
        <authorList>
            <consortium name="The Broad Institute Genomics Platform"/>
            <consortium name="The Broad Institute Genome Sequencing Center for Infectious Disease"/>
            <person name="Wu L."/>
            <person name="Ma J."/>
        </authorList>
    </citation>
    <scope>NUCLEOTIDE SEQUENCE [LARGE SCALE GENOMIC DNA]</scope>
    <source>
        <strain evidence="7">NBRC 108725</strain>
    </source>
</reference>
<dbReference type="Gene3D" id="2.40.37.10">
    <property type="entry name" value="Lyase, Ornithine Decarboxylase, Chain A, domain 1"/>
    <property type="match status" value="1"/>
</dbReference>
<keyword evidence="2 4" id="KW-0663">Pyridoxal phosphate</keyword>
<dbReference type="PRINTS" id="PR00992">
    <property type="entry name" value="ALARACEMASE"/>
</dbReference>
<protein>
    <recommendedName>
        <fullName evidence="4">Alanine racemase</fullName>
        <ecNumber evidence="4">5.1.1.1</ecNumber>
    </recommendedName>
</protein>
<dbReference type="InterPro" id="IPR000821">
    <property type="entry name" value="Ala_racemase"/>
</dbReference>
<sequence length="368" mass="38048">MSGPLREAAVDLGAVSRNVARLRELAGTPHAMAVVKADGYGHGAAAAARAALEGGADWVGVADLAEALALRADGIDAPILAWLHDPGADFAPAIAAGVDIGVSTLDQLEAVAAAGGSTVPVLQLKVETGLSRNGLAPEDWEAAFERAAGLERAGRVRVRGVMSHLSNASPDDDRDAGAAFDRALALAESAGLRPELRHLASTAAAVRRPEARYDLVRLGIGMYGLSPFDDATSAALGLTPAMTLRTRIAAVRAVAAGAGVSYDYAWRAPAATRLALVPVGYADGVPRAASNRAEVWIGGERFPVRGRIAMDQLVVEVGDAPVQVGDQAVLFGDPAIGFPSADEWAGWAGTINYEIVTRIGPRVQRTYA</sequence>
<dbReference type="InterPro" id="IPR020622">
    <property type="entry name" value="Ala_racemase_pyridoxalP-BS"/>
</dbReference>
<dbReference type="SUPFAM" id="SSF51419">
    <property type="entry name" value="PLP-binding barrel"/>
    <property type="match status" value="1"/>
</dbReference>
<accession>A0ABM8G9W9</accession>
<comment type="pathway">
    <text evidence="4">Amino-acid biosynthesis; D-alanine biosynthesis; D-alanine from L-alanine: step 1/1.</text>
</comment>
<dbReference type="Pfam" id="PF00842">
    <property type="entry name" value="Ala_racemase_C"/>
    <property type="match status" value="1"/>
</dbReference>
<evidence type="ECO:0000256" key="4">
    <source>
        <dbReference type="HAMAP-Rule" id="MF_01201"/>
    </source>
</evidence>
<dbReference type="InterPro" id="IPR029066">
    <property type="entry name" value="PLP-binding_barrel"/>
</dbReference>
<comment type="function">
    <text evidence="4">Catalyzes the interconversion of L-alanine and D-alanine. May also act on other amino acids.</text>
</comment>
<feature type="active site" description="Proton acceptor; specific for D-alanine" evidence="4">
    <location>
        <position position="36"/>
    </location>
</feature>